<feature type="transmembrane region" description="Helical" evidence="1">
    <location>
        <begin position="88"/>
        <end position="105"/>
    </location>
</feature>
<keyword evidence="3" id="KW-1185">Reference proteome</keyword>
<evidence type="ECO:0000313" key="2">
    <source>
        <dbReference type="EMBL" id="MEY9315291.1"/>
    </source>
</evidence>
<name>A0ABV4EW61_BRAEL</name>
<dbReference type="Proteomes" id="UP001565471">
    <property type="component" value="Unassembled WGS sequence"/>
</dbReference>
<dbReference type="EMBL" id="JBGBZA010000002">
    <property type="protein sequence ID" value="MEY9315291.1"/>
    <property type="molecule type" value="Genomic_DNA"/>
</dbReference>
<reference evidence="2 3" key="1">
    <citation type="submission" date="2024-07" db="EMBL/GenBank/DDBJ databases">
        <title>Genomic Encyclopedia of Type Strains, Phase V (KMG-V): Genome sequencing to study the core and pangenomes of soil and plant-associated prokaryotes.</title>
        <authorList>
            <person name="Whitman W."/>
        </authorList>
    </citation>
    <scope>NUCLEOTIDE SEQUENCE [LARGE SCALE GENOMIC DNA]</scope>
    <source>
        <strain evidence="2 3">USDA 415</strain>
    </source>
</reference>
<proteinExistence type="predicted"/>
<dbReference type="RefSeq" id="WP_240537043.1">
    <property type="nucleotide sequence ID" value="NZ_BJNL01000009.1"/>
</dbReference>
<protein>
    <submittedName>
        <fullName evidence="2">Uncharacterized protein</fullName>
    </submittedName>
</protein>
<keyword evidence="1" id="KW-0812">Transmembrane</keyword>
<keyword evidence="1" id="KW-0472">Membrane</keyword>
<evidence type="ECO:0000256" key="1">
    <source>
        <dbReference type="SAM" id="Phobius"/>
    </source>
</evidence>
<evidence type="ECO:0000313" key="3">
    <source>
        <dbReference type="Proteomes" id="UP001565471"/>
    </source>
</evidence>
<keyword evidence="1" id="KW-1133">Transmembrane helix</keyword>
<organism evidence="2 3">
    <name type="scientific">Bradyrhizobium elkanii</name>
    <dbReference type="NCBI Taxonomy" id="29448"/>
    <lineage>
        <taxon>Bacteria</taxon>
        <taxon>Pseudomonadati</taxon>
        <taxon>Pseudomonadota</taxon>
        <taxon>Alphaproteobacteria</taxon>
        <taxon>Hyphomicrobiales</taxon>
        <taxon>Nitrobacteraceae</taxon>
        <taxon>Bradyrhizobium</taxon>
    </lineage>
</organism>
<gene>
    <name evidence="2" type="ORF">ABIF29_002090</name>
</gene>
<comment type="caution">
    <text evidence="2">The sequence shown here is derived from an EMBL/GenBank/DDBJ whole genome shotgun (WGS) entry which is preliminary data.</text>
</comment>
<sequence length="106" mass="11652">MNDDDGDCAKAAALSNMFRNLRGRATAWRNLSALKHEEFAAFSWLYVNQFILVRAGSLQHIGSTRTEGVADMSEQPSNGMPDWLTTDMLVIAVSLAIIVIGIWIAP</sequence>
<accession>A0ABV4EW61</accession>
<dbReference type="GeneID" id="92956294"/>